<dbReference type="InterPro" id="IPR045087">
    <property type="entry name" value="Cu-oxidase_fam"/>
</dbReference>
<dbReference type="Proteomes" id="UP001526246">
    <property type="component" value="Unassembled WGS sequence"/>
</dbReference>
<dbReference type="PANTHER" id="PTHR48267:SF1">
    <property type="entry name" value="BILIRUBIN OXIDASE"/>
    <property type="match status" value="1"/>
</dbReference>
<dbReference type="InterPro" id="IPR011706">
    <property type="entry name" value="Cu-oxidase_C"/>
</dbReference>
<evidence type="ECO:0000313" key="3">
    <source>
        <dbReference type="EMBL" id="MCW3798262.1"/>
    </source>
</evidence>
<sequence length="648" mass="69981">MPELLSGDLLFRDHAFESDVPLPDVIDTASRRTITLAARQFDQFLGLYDQFGNALTTTVWGYKAGQLGGYPGPTIVAYEDRAVTMNWQNKLPLTGHLLPIDTTIHLAMPVRRPLENGYVPLVAHLHGGHSSAAADGTAEQWFTQNGGGRGQGPRETGRTFAGSSSRYDNDQGAATLWYHDHALGMTRLNVYAGLAGFYILQDDERLALEAQQILPSGRYDLGLVIQDRAFTADGQLYLPAFRDDRLPGTTDTVGDMVPQAFYDAHGEGAPSILPEFFGDTILVNGMAWPNLDVAAGEYEFRLLNGSDSRFYVVSVSDPRVGITLVGTDGGLLPHALTISDGDGVAEPGEFLVLAPGDRVELVFNFSRLGPGETATLLNSGPEFEPFKGVDLSGALLGGAEAADAGDPVGNIMQFTVTAAIPAFDAHLSAGQALAGGFADLASDADGNGIADAATNVRLLGLFEGADEYGRIMPMLGKAEAGSIITDMMAPGDFGPLMYDAPITENPQLGATEQWEFLNFTEDAHPVHVHLVQYQVVEKREIFFVDEDENGLPDDTTGDGLISYGHGTTPDYTKADIWIGDVIPLRPEETGWQDTVPVNPGTMMSIVARFDRPGEYVWHCHILSHEDNEMMRPFYVGDLPVGQGMDYFT</sequence>
<feature type="region of interest" description="Disordered" evidence="1">
    <location>
        <begin position="144"/>
        <end position="166"/>
    </location>
</feature>
<dbReference type="CDD" id="cd13844">
    <property type="entry name" value="CuRO_1_BOD_CotA_like"/>
    <property type="match status" value="1"/>
</dbReference>
<name>A0ABT3JGP5_9SPHN</name>
<reference evidence="3 4" key="1">
    <citation type="submission" date="2022-10" db="EMBL/GenBank/DDBJ databases">
        <title>Sphingomonas sp.</title>
        <authorList>
            <person name="Jin C."/>
        </authorList>
    </citation>
    <scope>NUCLEOTIDE SEQUENCE [LARGE SCALE GENOMIC DNA]</scope>
    <source>
        <strain evidence="3 4">BN140010</strain>
    </source>
</reference>
<protein>
    <submittedName>
        <fullName evidence="3">Multicopper oxidase domain-containing protein</fullName>
    </submittedName>
</protein>
<organism evidence="3 4">
    <name type="scientific">Sphingomonas arvum</name>
    <dbReference type="NCBI Taxonomy" id="2992113"/>
    <lineage>
        <taxon>Bacteria</taxon>
        <taxon>Pseudomonadati</taxon>
        <taxon>Pseudomonadota</taxon>
        <taxon>Alphaproteobacteria</taxon>
        <taxon>Sphingomonadales</taxon>
        <taxon>Sphingomonadaceae</taxon>
        <taxon>Sphingomonas</taxon>
    </lineage>
</organism>
<gene>
    <name evidence="3" type="ORF">OMW55_10660</name>
</gene>
<evidence type="ECO:0000259" key="2">
    <source>
        <dbReference type="Pfam" id="PF07731"/>
    </source>
</evidence>
<feature type="domain" description="Plastocyanin-like" evidence="2">
    <location>
        <begin position="503"/>
        <end position="636"/>
    </location>
</feature>
<dbReference type="PANTHER" id="PTHR48267">
    <property type="entry name" value="CUPREDOXIN SUPERFAMILY PROTEIN"/>
    <property type="match status" value="1"/>
</dbReference>
<proteinExistence type="predicted"/>
<dbReference type="InterPro" id="IPR008972">
    <property type="entry name" value="Cupredoxin"/>
</dbReference>
<dbReference type="CDD" id="cd13891">
    <property type="entry name" value="CuRO_3_CotA_like"/>
    <property type="match status" value="1"/>
</dbReference>
<evidence type="ECO:0000313" key="4">
    <source>
        <dbReference type="Proteomes" id="UP001526246"/>
    </source>
</evidence>
<dbReference type="SUPFAM" id="SSF49503">
    <property type="entry name" value="Cupredoxins"/>
    <property type="match status" value="2"/>
</dbReference>
<dbReference type="EMBL" id="JAPDOB010000002">
    <property type="protein sequence ID" value="MCW3798262.1"/>
    <property type="molecule type" value="Genomic_DNA"/>
</dbReference>
<dbReference type="Gene3D" id="2.60.40.420">
    <property type="entry name" value="Cupredoxins - blue copper proteins"/>
    <property type="match status" value="3"/>
</dbReference>
<dbReference type="RefSeq" id="WP_264883022.1">
    <property type="nucleotide sequence ID" value="NZ_JAPDOB010000002.1"/>
</dbReference>
<evidence type="ECO:0000256" key="1">
    <source>
        <dbReference type="SAM" id="MobiDB-lite"/>
    </source>
</evidence>
<keyword evidence="4" id="KW-1185">Reference proteome</keyword>
<dbReference type="Pfam" id="PF07731">
    <property type="entry name" value="Cu-oxidase_2"/>
    <property type="match status" value="1"/>
</dbReference>
<accession>A0ABT3JGP5</accession>
<comment type="caution">
    <text evidence="3">The sequence shown here is derived from an EMBL/GenBank/DDBJ whole genome shotgun (WGS) entry which is preliminary data.</text>
</comment>